<organism evidence="23 24">
    <name type="scientific">Cannabis sativa</name>
    <name type="common">Hemp</name>
    <name type="synonym">Marijuana</name>
    <dbReference type="NCBI Taxonomy" id="3483"/>
    <lineage>
        <taxon>Eukaryota</taxon>
        <taxon>Viridiplantae</taxon>
        <taxon>Streptophyta</taxon>
        <taxon>Embryophyta</taxon>
        <taxon>Tracheophyta</taxon>
        <taxon>Spermatophyta</taxon>
        <taxon>Magnoliopsida</taxon>
        <taxon>eudicotyledons</taxon>
        <taxon>Gunneridae</taxon>
        <taxon>Pentapetalae</taxon>
        <taxon>rosids</taxon>
        <taxon>fabids</taxon>
        <taxon>Rosales</taxon>
        <taxon>Cannabaceae</taxon>
        <taxon>Cannabis</taxon>
    </lineage>
</organism>
<dbReference type="Gene3D" id="1.10.1140.10">
    <property type="entry name" value="Bovine Mitochondrial F1-atpase, Atp Synthase Beta Chain, Chain D, domain 3"/>
    <property type="match status" value="1"/>
</dbReference>
<dbReference type="GO" id="GO:0019253">
    <property type="term" value="P:reductive pentose-phosphate cycle"/>
    <property type="evidence" value="ECO:0007669"/>
    <property type="project" value="UniProtKB-KW"/>
</dbReference>
<dbReference type="EMBL" id="JAATIQ010000058">
    <property type="protein sequence ID" value="KAF4391571.1"/>
    <property type="molecule type" value="Genomic_DNA"/>
</dbReference>
<comment type="similarity">
    <text evidence="2">Belongs to the RuBisCO large chain family. Type I subfamily.</text>
</comment>
<evidence type="ECO:0000313" key="23">
    <source>
        <dbReference type="EMBL" id="KAF4391571.1"/>
    </source>
</evidence>
<dbReference type="Proteomes" id="UP000583929">
    <property type="component" value="Unassembled WGS sequence"/>
</dbReference>
<name>A0A7J6H9F5_CANSA</name>
<keyword evidence="24" id="KW-1185">Reference proteome</keyword>
<evidence type="ECO:0000256" key="8">
    <source>
        <dbReference type="ARBA" id="ARBA00022528"/>
    </source>
</evidence>
<dbReference type="InterPro" id="IPR017443">
    <property type="entry name" value="RuBisCO_lsu_fd_N"/>
</dbReference>
<keyword evidence="14" id="KW-0560">Oxidoreductase</keyword>
<evidence type="ECO:0000256" key="6">
    <source>
        <dbReference type="ARBA" id="ARBA00022448"/>
    </source>
</evidence>
<keyword evidence="7" id="KW-0488">Methylation</keyword>
<protein>
    <recommendedName>
        <fullName evidence="5">Ribulose bisphosphate carboxylase large chain</fullName>
        <ecNumber evidence="4">4.1.1.39</ecNumber>
    </recommendedName>
</protein>
<evidence type="ECO:0000256" key="20">
    <source>
        <dbReference type="ARBA" id="ARBA00048059"/>
    </source>
</evidence>
<evidence type="ECO:0000256" key="15">
    <source>
        <dbReference type="ARBA" id="ARBA00023033"/>
    </source>
</evidence>
<comment type="catalytic activity">
    <reaction evidence="21">
        <text>2 (2R)-3-phosphoglycerate + 2 H(+) = D-ribulose 1,5-bisphosphate + CO2 + H2O</text>
        <dbReference type="Rhea" id="RHEA:23124"/>
        <dbReference type="ChEBI" id="CHEBI:15377"/>
        <dbReference type="ChEBI" id="CHEBI:15378"/>
        <dbReference type="ChEBI" id="CHEBI:16526"/>
        <dbReference type="ChEBI" id="CHEBI:57870"/>
        <dbReference type="ChEBI" id="CHEBI:58272"/>
        <dbReference type="EC" id="4.1.1.39"/>
    </reaction>
</comment>
<evidence type="ECO:0000256" key="11">
    <source>
        <dbReference type="ARBA" id="ARBA00022640"/>
    </source>
</evidence>
<proteinExistence type="inferred from homology"/>
<dbReference type="SUPFAM" id="SSF47917">
    <property type="entry name" value="C-terminal domain of alpha and beta subunits of F1 ATP synthase"/>
    <property type="match status" value="1"/>
</dbReference>
<evidence type="ECO:0000256" key="19">
    <source>
        <dbReference type="ARBA" id="ARBA00023300"/>
    </source>
</evidence>
<dbReference type="PANTHER" id="PTHR42704">
    <property type="entry name" value="RIBULOSE BISPHOSPHATE CARBOXYLASE"/>
    <property type="match status" value="1"/>
</dbReference>
<dbReference type="Pfam" id="PF02788">
    <property type="entry name" value="RuBisCO_large_N"/>
    <property type="match status" value="1"/>
</dbReference>
<dbReference type="EC" id="4.1.1.39" evidence="4"/>
<dbReference type="InterPro" id="IPR033966">
    <property type="entry name" value="RuBisCO"/>
</dbReference>
<dbReference type="PANTHER" id="PTHR42704:SF15">
    <property type="entry name" value="RIBULOSE BISPHOSPHATE CARBOXYLASE LARGE CHAIN"/>
    <property type="match status" value="1"/>
</dbReference>
<comment type="similarity">
    <text evidence="3">Belongs to the ATPase alpha/beta chains family.</text>
</comment>
<comment type="subcellular location">
    <subcellularLocation>
        <location evidence="1">Plastid</location>
        <location evidence="1">Chloroplast</location>
    </subcellularLocation>
</comment>
<dbReference type="GO" id="GO:0016984">
    <property type="term" value="F:ribulose-bisphosphate carboxylase activity"/>
    <property type="evidence" value="ECO:0007669"/>
    <property type="project" value="UniProtKB-EC"/>
</dbReference>
<dbReference type="GO" id="GO:0009507">
    <property type="term" value="C:chloroplast"/>
    <property type="evidence" value="ECO:0007669"/>
    <property type="project" value="UniProtKB-SubCell"/>
</dbReference>
<keyword evidence="11" id="KW-0934">Plastid</keyword>
<accession>A0A7J6H9F5</accession>
<keyword evidence="6" id="KW-0813">Transport</keyword>
<evidence type="ECO:0000256" key="16">
    <source>
        <dbReference type="ARBA" id="ARBA00023065"/>
    </source>
</evidence>
<evidence type="ECO:0000256" key="18">
    <source>
        <dbReference type="ARBA" id="ARBA00023239"/>
    </source>
</evidence>
<sequence>MDGLAANPSQQAFRVKQTLQRYKELQNIITILGLDELSEEDRLTVARARKIERFLSQSFFRSKAAESSTGTWTTVWTDGLTSLDRYKGRCYHIEPVAGEENQFIAYVAYPLDLFEEGFNKNKEHKVIAGLQRIHCFKFKFDFLPNFTSSPKMIISCLLRTNQIRWFYFSIFLTCSYGTKVEKIEKNQSFTITDEDPLEIVHLKIHIATTRKSYCEK</sequence>
<dbReference type="SUPFAM" id="SSF54966">
    <property type="entry name" value="RuBisCO, large subunit, small (N-terminal) domain"/>
    <property type="match status" value="1"/>
</dbReference>
<comment type="caution">
    <text evidence="23">The sequence shown here is derived from an EMBL/GenBank/DDBJ whole genome shotgun (WGS) entry which is preliminary data.</text>
</comment>
<evidence type="ECO:0000256" key="1">
    <source>
        <dbReference type="ARBA" id="ARBA00004229"/>
    </source>
</evidence>
<keyword evidence="17" id="KW-0601">Photorespiration</keyword>
<dbReference type="AlphaFoldDB" id="A0A7J6H9F5"/>
<evidence type="ECO:0000256" key="4">
    <source>
        <dbReference type="ARBA" id="ARBA00012287"/>
    </source>
</evidence>
<keyword evidence="8" id="KW-0150">Chloroplast</keyword>
<keyword evidence="19" id="KW-0120">Carbon dioxide fixation</keyword>
<evidence type="ECO:0000256" key="9">
    <source>
        <dbReference type="ARBA" id="ARBA00022531"/>
    </source>
</evidence>
<evidence type="ECO:0000256" key="3">
    <source>
        <dbReference type="ARBA" id="ARBA00008936"/>
    </source>
</evidence>
<keyword evidence="16" id="KW-0406">Ion transport</keyword>
<evidence type="ECO:0000256" key="5">
    <source>
        <dbReference type="ARBA" id="ARBA00017725"/>
    </source>
</evidence>
<keyword evidence="15" id="KW-0503">Monooxygenase</keyword>
<keyword evidence="18" id="KW-0456">Lyase</keyword>
<keyword evidence="10" id="KW-0113">Calvin cycle</keyword>
<dbReference type="InterPro" id="IPR036422">
    <property type="entry name" value="RuBisCO_lsu_N_sf"/>
</dbReference>
<evidence type="ECO:0000256" key="12">
    <source>
        <dbReference type="ARBA" id="ARBA00022741"/>
    </source>
</evidence>
<gene>
    <name evidence="23" type="ORF">G4B88_030722</name>
</gene>
<dbReference type="GO" id="GO:0004497">
    <property type="term" value="F:monooxygenase activity"/>
    <property type="evidence" value="ECO:0007669"/>
    <property type="project" value="UniProtKB-KW"/>
</dbReference>
<keyword evidence="12" id="KW-0547">Nucleotide-binding</keyword>
<evidence type="ECO:0000256" key="2">
    <source>
        <dbReference type="ARBA" id="ARBA00006204"/>
    </source>
</evidence>
<comment type="catalytic activity">
    <reaction evidence="20">
        <text>D-ribulose 1,5-bisphosphate + O2 = 2-phosphoglycolate + (2R)-3-phosphoglycerate + 2 H(+)</text>
        <dbReference type="Rhea" id="RHEA:36631"/>
        <dbReference type="ChEBI" id="CHEBI:15378"/>
        <dbReference type="ChEBI" id="CHEBI:15379"/>
        <dbReference type="ChEBI" id="CHEBI:57870"/>
        <dbReference type="ChEBI" id="CHEBI:58033"/>
        <dbReference type="ChEBI" id="CHEBI:58272"/>
    </reaction>
</comment>
<evidence type="ECO:0000259" key="22">
    <source>
        <dbReference type="Pfam" id="PF02788"/>
    </source>
</evidence>
<evidence type="ECO:0000256" key="14">
    <source>
        <dbReference type="ARBA" id="ARBA00023002"/>
    </source>
</evidence>
<evidence type="ECO:0000256" key="13">
    <source>
        <dbReference type="ARBA" id="ARBA00022840"/>
    </source>
</evidence>
<evidence type="ECO:0000313" key="24">
    <source>
        <dbReference type="Proteomes" id="UP000583929"/>
    </source>
</evidence>
<dbReference type="InterPro" id="IPR024034">
    <property type="entry name" value="ATPase_F1/V1_b/a_C"/>
</dbReference>
<reference evidence="23 24" key="1">
    <citation type="journal article" date="2020" name="bioRxiv">
        <title>Sequence and annotation of 42 cannabis genomes reveals extensive copy number variation in cannabinoid synthesis and pathogen resistance genes.</title>
        <authorList>
            <person name="Mckernan K.J."/>
            <person name="Helbert Y."/>
            <person name="Kane L.T."/>
            <person name="Ebling H."/>
            <person name="Zhang L."/>
            <person name="Liu B."/>
            <person name="Eaton Z."/>
            <person name="Mclaughlin S."/>
            <person name="Kingan S."/>
            <person name="Baybayan P."/>
            <person name="Concepcion G."/>
            <person name="Jordan M."/>
            <person name="Riva A."/>
            <person name="Barbazuk W."/>
            <person name="Harkins T."/>
        </authorList>
    </citation>
    <scope>NUCLEOTIDE SEQUENCE [LARGE SCALE GENOMIC DNA]</scope>
    <source>
        <strain evidence="24">cv. Jamaican Lion 4</strain>
        <tissue evidence="23">Leaf</tissue>
    </source>
</reference>
<keyword evidence="13" id="KW-0067">ATP-binding</keyword>
<feature type="domain" description="Ribulose bisphosphate carboxylase large subunit ferrodoxin-like N-terminal" evidence="22">
    <location>
        <begin position="64"/>
        <end position="117"/>
    </location>
</feature>
<evidence type="ECO:0000256" key="17">
    <source>
        <dbReference type="ARBA" id="ARBA00023238"/>
    </source>
</evidence>
<keyword evidence="9" id="KW-0602">Photosynthesis</keyword>
<evidence type="ECO:0000256" key="7">
    <source>
        <dbReference type="ARBA" id="ARBA00022481"/>
    </source>
</evidence>
<dbReference type="GO" id="GO:1902600">
    <property type="term" value="P:proton transmembrane transport"/>
    <property type="evidence" value="ECO:0007669"/>
    <property type="project" value="UniProtKB-KW"/>
</dbReference>
<evidence type="ECO:0000256" key="21">
    <source>
        <dbReference type="ARBA" id="ARBA00049469"/>
    </source>
</evidence>
<dbReference type="GO" id="GO:0009853">
    <property type="term" value="P:photorespiration"/>
    <property type="evidence" value="ECO:0007669"/>
    <property type="project" value="UniProtKB-KW"/>
</dbReference>
<evidence type="ECO:0000256" key="10">
    <source>
        <dbReference type="ARBA" id="ARBA00022567"/>
    </source>
</evidence>